<evidence type="ECO:0000313" key="5">
    <source>
        <dbReference type="Proteomes" id="UP000001554"/>
    </source>
</evidence>
<dbReference type="InterPro" id="IPR001436">
    <property type="entry name" value="Alpha-crystallin/sHSP_animal"/>
</dbReference>
<feature type="compositionally biased region" description="Basic and acidic residues" evidence="3">
    <location>
        <begin position="214"/>
        <end position="225"/>
    </location>
</feature>
<dbReference type="GeneID" id="118416094"/>
<keyword evidence="5" id="KW-1185">Reference proteome</keyword>
<dbReference type="PANTHER" id="PTHR45640">
    <property type="entry name" value="HEAT SHOCK PROTEIN HSP-12.2-RELATED"/>
    <property type="match status" value="1"/>
</dbReference>
<evidence type="ECO:0000256" key="2">
    <source>
        <dbReference type="RuleBase" id="RU003616"/>
    </source>
</evidence>
<dbReference type="InterPro" id="IPR002068">
    <property type="entry name" value="A-crystallin/Hsp20_dom"/>
</dbReference>
<feature type="domain" description="SHSP" evidence="4">
    <location>
        <begin position="99"/>
        <end position="218"/>
    </location>
</feature>
<feature type="compositionally biased region" description="Polar residues" evidence="3">
    <location>
        <begin position="395"/>
        <end position="406"/>
    </location>
</feature>
<dbReference type="PROSITE" id="PS01031">
    <property type="entry name" value="SHSP"/>
    <property type="match status" value="1"/>
</dbReference>
<evidence type="ECO:0000256" key="3">
    <source>
        <dbReference type="SAM" id="MobiDB-lite"/>
    </source>
</evidence>
<gene>
    <name evidence="6" type="primary">LOC118416094</name>
</gene>
<dbReference type="Pfam" id="PF00011">
    <property type="entry name" value="HSP20"/>
    <property type="match status" value="1"/>
</dbReference>
<protein>
    <submittedName>
        <fullName evidence="6">Extensin-like</fullName>
    </submittedName>
</protein>
<dbReference type="CDD" id="cd06526">
    <property type="entry name" value="metazoan_ACD"/>
    <property type="match status" value="1"/>
</dbReference>
<dbReference type="Gene3D" id="2.60.40.790">
    <property type="match status" value="1"/>
</dbReference>
<organism evidence="5 6">
    <name type="scientific">Branchiostoma floridae</name>
    <name type="common">Florida lancelet</name>
    <name type="synonym">Amphioxus</name>
    <dbReference type="NCBI Taxonomy" id="7739"/>
    <lineage>
        <taxon>Eukaryota</taxon>
        <taxon>Metazoa</taxon>
        <taxon>Chordata</taxon>
        <taxon>Cephalochordata</taxon>
        <taxon>Leptocardii</taxon>
        <taxon>Amphioxiformes</taxon>
        <taxon>Branchiostomatidae</taxon>
        <taxon>Branchiostoma</taxon>
    </lineage>
</organism>
<feature type="compositionally biased region" description="Pro residues" evidence="3">
    <location>
        <begin position="509"/>
        <end position="529"/>
    </location>
</feature>
<evidence type="ECO:0000256" key="1">
    <source>
        <dbReference type="PROSITE-ProRule" id="PRU00285"/>
    </source>
</evidence>
<dbReference type="RefSeq" id="XP_035677054.1">
    <property type="nucleotide sequence ID" value="XM_035821161.1"/>
</dbReference>
<feature type="compositionally biased region" description="Pro residues" evidence="3">
    <location>
        <begin position="562"/>
        <end position="660"/>
    </location>
</feature>
<dbReference type="SUPFAM" id="SSF49764">
    <property type="entry name" value="HSP20-like chaperones"/>
    <property type="match status" value="1"/>
</dbReference>
<feature type="compositionally biased region" description="Pro residues" evidence="3">
    <location>
        <begin position="306"/>
        <end position="315"/>
    </location>
</feature>
<feature type="compositionally biased region" description="Low complexity" evidence="3">
    <location>
        <begin position="383"/>
        <end position="392"/>
    </location>
</feature>
<feature type="compositionally biased region" description="Basic and acidic residues" evidence="3">
    <location>
        <begin position="676"/>
        <end position="685"/>
    </location>
</feature>
<name>A0A9J7L828_BRAFL</name>
<dbReference type="AlphaFoldDB" id="A0A9J7L828"/>
<dbReference type="InterPro" id="IPR008978">
    <property type="entry name" value="HSP20-like_chaperone"/>
</dbReference>
<dbReference type="KEGG" id="bfo:118416094"/>
<comment type="similarity">
    <text evidence="1 2">Belongs to the small heat shock protein (HSP20) family.</text>
</comment>
<sequence>MSRGFGSSLSSRPRLQSRLLDDDFFDRFFERDDDFFRDDFFQRDVRQKEDDLFGDDFFQNAFDSLRNELVPKLGASAFGQLFKDALHERLEDDGGGEISAVEAPQMPVEGTFVAVPERGVYELILNLRDFAYGDIDVKTLDNKLVVHGTQQQDATGGMQACREFSREFTLPQGVDALALTASITEKGELSVEVPMPTDHKPALTGHAGPPSYEEIQKRKEAEAKATESAFDEQDHPPDYSYGQPPSYDEITGNAAAAQEEVQIQPEQPQEKKRSQLFIELSSPPNHQTVPDKETSQEFIQVTPPRIKTPPAPPPRDLSQSQVYAPVQGKVTPPLVVSEASLPTPTRKAPPPVPLKTKTPAGPSIQDAAPVASTPKQRSPPPTQTTAATSPVPQVTPIQPTKPSGTKSFAAAFEATPTPKPPSPKAIASPVERALPPPKYAQAFEATPAPKPPSPKTSPVERALPPPKYAQAFEATPAPKPPSPKTSPIQKAPLAKVAATPMSPTISQPSKPPVTAPSPPSSSVPPPRAPPSSATTVPQPSRSAFTRPSAQKPVSPPVETTVLPPPPSPGTLPTPPPEDLSFPPPPPDVDLPPPPPDATLPSSPPAASFPPPPPMGAMPPPPASMGAMPLPPPPPGVIPTPPPPPPAGKGVPPPPPPPPMVSAPTRVLKLPARKPRPKVEVKEPERERKIFTKGCSGSGVEMNSAKKRIGLMLDDVLRRHNEKHAGKPLMMQANRRV</sequence>
<feature type="compositionally biased region" description="Polar residues" evidence="3">
    <location>
        <begin position="538"/>
        <end position="548"/>
    </location>
</feature>
<feature type="region of interest" description="Disordered" evidence="3">
    <location>
        <begin position="189"/>
        <end position="685"/>
    </location>
</feature>
<dbReference type="OMA" id="HAGKPLM"/>
<feature type="compositionally biased region" description="Low complexity" evidence="3">
    <location>
        <begin position="254"/>
        <end position="267"/>
    </location>
</feature>
<evidence type="ECO:0000313" key="6">
    <source>
        <dbReference type="RefSeq" id="XP_035677054.1"/>
    </source>
</evidence>
<dbReference type="PANTHER" id="PTHR45640:SF26">
    <property type="entry name" value="RE23625P"/>
    <property type="match status" value="1"/>
</dbReference>
<reference evidence="5" key="1">
    <citation type="journal article" date="2020" name="Nat. Ecol. Evol.">
        <title>Deeply conserved synteny resolves early events in vertebrate evolution.</title>
        <authorList>
            <person name="Simakov O."/>
            <person name="Marletaz F."/>
            <person name="Yue J.X."/>
            <person name="O'Connell B."/>
            <person name="Jenkins J."/>
            <person name="Brandt A."/>
            <person name="Calef R."/>
            <person name="Tung C.H."/>
            <person name="Huang T.K."/>
            <person name="Schmutz J."/>
            <person name="Satoh N."/>
            <person name="Yu J.K."/>
            <person name="Putnam N.H."/>
            <person name="Green R.E."/>
            <person name="Rokhsar D.S."/>
        </authorList>
    </citation>
    <scope>NUCLEOTIDE SEQUENCE [LARGE SCALE GENOMIC DNA]</scope>
    <source>
        <strain evidence="5">S238N-H82</strain>
    </source>
</reference>
<proteinExistence type="inferred from homology"/>
<dbReference type="Proteomes" id="UP000001554">
    <property type="component" value="Chromosome 1"/>
</dbReference>
<dbReference type="OrthoDB" id="10060792at2759"/>
<evidence type="ECO:0000259" key="4">
    <source>
        <dbReference type="PROSITE" id="PS01031"/>
    </source>
</evidence>
<reference evidence="6" key="2">
    <citation type="submission" date="2025-08" db="UniProtKB">
        <authorList>
            <consortium name="RefSeq"/>
        </authorList>
    </citation>
    <scope>IDENTIFICATION</scope>
    <source>
        <strain evidence="6">S238N-H82</strain>
        <tissue evidence="6">Testes</tissue>
    </source>
</reference>
<accession>A0A9J7L828</accession>